<sequence>MRRLVTGALGRDRSVEVVGTAADGRSALAQVVELLPDVVTMDVEMPQLDGIGAVRALRGAGLHVPVIMLSTLTEHGATATLDALAAGASDYVTKPTGSVSLNDSLRHLTAELLPRIHALALGGPARELARPAPPRREPVPARAVVLGASTGGPEALSRLFGALTAPPTVPLLVVQHMPAVFTRQLAGRLDRVGPTGVAEATGGEALEPGRAYIAPGDHHLAVVADGGLVRAVVRDDPPVNFYRPSVDVLFASAAEVYGPALHAVVLTGMGTDGRDGAAAVVAAGGTVHVQDAASSVVWGMPGAVAEAGLAHDVLPLDRLARVIATAGAVGRTEARR</sequence>
<feature type="domain" description="CheB-type methylesterase" evidence="7">
    <location>
        <begin position="138"/>
        <end position="330"/>
    </location>
</feature>
<dbReference type="GO" id="GO:0050568">
    <property type="term" value="F:protein-glutamine glutaminase activity"/>
    <property type="evidence" value="ECO:0007669"/>
    <property type="project" value="UniProtKB-UniRule"/>
</dbReference>
<comment type="subcellular location">
    <subcellularLocation>
        <location evidence="3">Cytoplasm</location>
    </subcellularLocation>
</comment>
<dbReference type="InterPro" id="IPR011006">
    <property type="entry name" value="CheY-like_superfamily"/>
</dbReference>
<comment type="catalytic activity">
    <reaction evidence="3">
        <text>L-glutaminyl-[protein] + H2O = L-glutamyl-[protein] + NH4(+)</text>
        <dbReference type="Rhea" id="RHEA:16441"/>
        <dbReference type="Rhea" id="RHEA-COMP:10207"/>
        <dbReference type="Rhea" id="RHEA-COMP:10208"/>
        <dbReference type="ChEBI" id="CHEBI:15377"/>
        <dbReference type="ChEBI" id="CHEBI:28938"/>
        <dbReference type="ChEBI" id="CHEBI:29973"/>
        <dbReference type="ChEBI" id="CHEBI:30011"/>
        <dbReference type="EC" id="3.5.1.44"/>
    </reaction>
</comment>
<dbReference type="GO" id="GO:0008168">
    <property type="term" value="F:methyltransferase activity"/>
    <property type="evidence" value="ECO:0007669"/>
    <property type="project" value="UniProtKB-KW"/>
</dbReference>
<dbReference type="CDD" id="cd17541">
    <property type="entry name" value="REC_CheB-like"/>
    <property type="match status" value="1"/>
</dbReference>
<evidence type="ECO:0000313" key="8">
    <source>
        <dbReference type="EMBL" id="KAE8762748.1"/>
    </source>
</evidence>
<evidence type="ECO:0000256" key="4">
    <source>
        <dbReference type="PROSITE-ProRule" id="PRU00050"/>
    </source>
</evidence>
<dbReference type="GO" id="GO:0005737">
    <property type="term" value="C:cytoplasm"/>
    <property type="evidence" value="ECO:0007669"/>
    <property type="project" value="UniProtKB-SubCell"/>
</dbReference>
<dbReference type="InterPro" id="IPR000673">
    <property type="entry name" value="Sig_transdc_resp-reg_Me-estase"/>
</dbReference>
<dbReference type="PROSITE" id="PS50110">
    <property type="entry name" value="RESPONSE_REGULATORY"/>
    <property type="match status" value="1"/>
</dbReference>
<feature type="active site" evidence="3 4">
    <location>
        <position position="149"/>
    </location>
</feature>
<dbReference type="EC" id="3.1.1.61" evidence="3"/>
<evidence type="ECO:0000256" key="3">
    <source>
        <dbReference type="HAMAP-Rule" id="MF_00099"/>
    </source>
</evidence>
<comment type="caution">
    <text evidence="8">The sequence shown here is derived from an EMBL/GenBank/DDBJ whole genome shotgun (WGS) entry which is preliminary data.</text>
</comment>
<evidence type="ECO:0000256" key="1">
    <source>
        <dbReference type="ARBA" id="ARBA00022801"/>
    </source>
</evidence>
<comment type="similarity">
    <text evidence="3">Belongs to the CheB family.</text>
</comment>
<feature type="active site" evidence="3 4">
    <location>
        <position position="176"/>
    </location>
</feature>
<feature type="active site" evidence="3 4">
    <location>
        <position position="272"/>
    </location>
</feature>
<dbReference type="Pfam" id="PF00072">
    <property type="entry name" value="Response_reg"/>
    <property type="match status" value="1"/>
</dbReference>
<keyword evidence="3" id="KW-0963">Cytoplasm</keyword>
<keyword evidence="9" id="KW-1185">Reference proteome</keyword>
<dbReference type="EC" id="3.5.1.44" evidence="3"/>
<reference evidence="8 9" key="1">
    <citation type="submission" date="2019-10" db="EMBL/GenBank/DDBJ databases">
        <title>Georgenia wutianyii sp. nov. and Georgenia yuyongxinii sp. nov. isolated from plateau pika (Ochotona curzoniae) in the Qinghai-Tibet plateau of China.</title>
        <authorList>
            <person name="Tian Z."/>
        </authorList>
    </citation>
    <scope>NUCLEOTIDE SEQUENCE [LARGE SCALE GENOMIC DNA]</scope>
    <source>
        <strain evidence="8 9">DSM 21501</strain>
    </source>
</reference>
<dbReference type="Gene3D" id="3.40.50.2300">
    <property type="match status" value="1"/>
</dbReference>
<dbReference type="Pfam" id="PF01339">
    <property type="entry name" value="CheB_methylest"/>
    <property type="match status" value="1"/>
</dbReference>
<dbReference type="SUPFAM" id="SSF52172">
    <property type="entry name" value="CheY-like"/>
    <property type="match status" value="1"/>
</dbReference>
<keyword evidence="8" id="KW-0489">Methyltransferase</keyword>
<evidence type="ECO:0000259" key="7">
    <source>
        <dbReference type="PROSITE" id="PS50122"/>
    </source>
</evidence>
<comment type="catalytic activity">
    <reaction evidence="2 3">
        <text>[protein]-L-glutamate 5-O-methyl ester + H2O = L-glutamyl-[protein] + methanol + H(+)</text>
        <dbReference type="Rhea" id="RHEA:23236"/>
        <dbReference type="Rhea" id="RHEA-COMP:10208"/>
        <dbReference type="Rhea" id="RHEA-COMP:10311"/>
        <dbReference type="ChEBI" id="CHEBI:15377"/>
        <dbReference type="ChEBI" id="CHEBI:15378"/>
        <dbReference type="ChEBI" id="CHEBI:17790"/>
        <dbReference type="ChEBI" id="CHEBI:29973"/>
        <dbReference type="ChEBI" id="CHEBI:82795"/>
        <dbReference type="EC" id="3.1.1.61"/>
    </reaction>
</comment>
<dbReference type="GO" id="GO:0000156">
    <property type="term" value="F:phosphorelay response regulator activity"/>
    <property type="evidence" value="ECO:0007669"/>
    <property type="project" value="InterPro"/>
</dbReference>
<dbReference type="PANTHER" id="PTHR42872:SF3">
    <property type="entry name" value="PROTEIN-GLUTAMATE METHYLESTERASE_PROTEIN-GLUTAMINE GLUTAMINASE 1"/>
    <property type="match status" value="1"/>
</dbReference>
<dbReference type="PIRSF" id="PIRSF000876">
    <property type="entry name" value="RR_chemtxs_CheB"/>
    <property type="match status" value="1"/>
</dbReference>
<dbReference type="GO" id="GO:0032259">
    <property type="term" value="P:methylation"/>
    <property type="evidence" value="ECO:0007669"/>
    <property type="project" value="UniProtKB-KW"/>
</dbReference>
<proteinExistence type="inferred from homology"/>
<dbReference type="SUPFAM" id="SSF52738">
    <property type="entry name" value="Methylesterase CheB, C-terminal domain"/>
    <property type="match status" value="1"/>
</dbReference>
<evidence type="ECO:0000259" key="6">
    <source>
        <dbReference type="PROSITE" id="PS50110"/>
    </source>
</evidence>
<dbReference type="InterPro" id="IPR008248">
    <property type="entry name" value="CheB-like"/>
</dbReference>
<comment type="function">
    <text evidence="3">Involved in chemotaxis. Part of a chemotaxis signal transduction system that modulates chemotaxis in response to various stimuli. Catalyzes the demethylation of specific methylglutamate residues introduced into the chemoreceptors (methyl-accepting chemotaxis proteins or MCP) by CheR. Also mediates the irreversible deamidation of specific glutamine residues to glutamic acid.</text>
</comment>
<keyword evidence="3 4" id="KW-0145">Chemotaxis</keyword>
<dbReference type="SMART" id="SM00448">
    <property type="entry name" value="REC"/>
    <property type="match status" value="1"/>
</dbReference>
<dbReference type="Proteomes" id="UP000451860">
    <property type="component" value="Unassembled WGS sequence"/>
</dbReference>
<dbReference type="CDD" id="cd16432">
    <property type="entry name" value="CheB_Rec"/>
    <property type="match status" value="1"/>
</dbReference>
<evidence type="ECO:0000256" key="2">
    <source>
        <dbReference type="ARBA" id="ARBA00048267"/>
    </source>
</evidence>
<dbReference type="InterPro" id="IPR035909">
    <property type="entry name" value="CheB_C"/>
</dbReference>
<feature type="domain" description="Response regulatory" evidence="6">
    <location>
        <begin position="1"/>
        <end position="109"/>
    </location>
</feature>
<dbReference type="OrthoDB" id="9793421at2"/>
<accession>A0A7J5UK35</accession>
<dbReference type="GO" id="GO:0008984">
    <property type="term" value="F:protein-glutamate methylesterase activity"/>
    <property type="evidence" value="ECO:0007669"/>
    <property type="project" value="UniProtKB-UniRule"/>
</dbReference>
<comment type="domain">
    <text evidence="3">Contains a C-terminal catalytic domain, and an N-terminal region which modulates catalytic activity.</text>
</comment>
<comment type="PTM">
    <text evidence="3">Phosphorylated by CheA. Phosphorylation of the N-terminal regulatory domain activates the methylesterase activity.</text>
</comment>
<dbReference type="NCBIfam" id="NF001965">
    <property type="entry name" value="PRK00742.1"/>
    <property type="match status" value="1"/>
</dbReference>
<name>A0A7J5UK35_9MICO</name>
<evidence type="ECO:0000256" key="5">
    <source>
        <dbReference type="PROSITE-ProRule" id="PRU00169"/>
    </source>
</evidence>
<dbReference type="PROSITE" id="PS50122">
    <property type="entry name" value="CHEB"/>
    <property type="match status" value="1"/>
</dbReference>
<gene>
    <name evidence="3 8" type="primary">cheB</name>
    <name evidence="8" type="ORF">GB883_17765</name>
</gene>
<protein>
    <recommendedName>
        <fullName evidence="3">Protein-glutamate methylesterase/protein-glutamine glutaminase</fullName>
        <ecNumber evidence="3">3.1.1.61</ecNumber>
        <ecNumber evidence="3">3.5.1.44</ecNumber>
    </recommendedName>
</protein>
<dbReference type="Gene3D" id="3.40.50.180">
    <property type="entry name" value="Methylesterase CheB, C-terminal domain"/>
    <property type="match status" value="1"/>
</dbReference>
<evidence type="ECO:0000313" key="9">
    <source>
        <dbReference type="Proteomes" id="UP000451860"/>
    </source>
</evidence>
<dbReference type="InterPro" id="IPR001789">
    <property type="entry name" value="Sig_transdc_resp-reg_receiver"/>
</dbReference>
<dbReference type="EMBL" id="WHJE01000128">
    <property type="protein sequence ID" value="KAE8762748.1"/>
    <property type="molecule type" value="Genomic_DNA"/>
</dbReference>
<feature type="modified residue" description="4-aspartylphosphate" evidence="3 5">
    <location>
        <position position="42"/>
    </location>
</feature>
<keyword evidence="3 5" id="KW-0597">Phosphoprotein</keyword>
<keyword evidence="8" id="KW-0808">Transferase</keyword>
<dbReference type="HAMAP" id="MF_00099">
    <property type="entry name" value="CheB_chemtxs"/>
    <property type="match status" value="1"/>
</dbReference>
<dbReference type="AlphaFoldDB" id="A0A7J5UK35"/>
<keyword evidence="1 3" id="KW-0378">Hydrolase</keyword>
<dbReference type="GO" id="GO:0006935">
    <property type="term" value="P:chemotaxis"/>
    <property type="evidence" value="ECO:0007669"/>
    <property type="project" value="UniProtKB-UniRule"/>
</dbReference>
<organism evidence="8 9">
    <name type="scientific">Georgenia thermotolerans</name>
    <dbReference type="NCBI Taxonomy" id="527326"/>
    <lineage>
        <taxon>Bacteria</taxon>
        <taxon>Bacillati</taxon>
        <taxon>Actinomycetota</taxon>
        <taxon>Actinomycetes</taxon>
        <taxon>Micrococcales</taxon>
        <taxon>Bogoriellaceae</taxon>
        <taxon>Georgenia</taxon>
    </lineage>
</organism>
<dbReference type="PANTHER" id="PTHR42872">
    <property type="entry name" value="PROTEIN-GLUTAMATE METHYLESTERASE/PROTEIN-GLUTAMINE GLUTAMINASE"/>
    <property type="match status" value="1"/>
</dbReference>